<dbReference type="EMBL" id="JAASQV010000002">
    <property type="protein sequence ID" value="NIJ65871.1"/>
    <property type="molecule type" value="Genomic_DNA"/>
</dbReference>
<evidence type="ECO:0000313" key="2">
    <source>
        <dbReference type="EMBL" id="NIJ65871.1"/>
    </source>
</evidence>
<dbReference type="Gene3D" id="3.40.50.300">
    <property type="entry name" value="P-loop containing nucleotide triphosphate hydrolases"/>
    <property type="match status" value="1"/>
</dbReference>
<dbReference type="AlphaFoldDB" id="A0A7X5V0X0"/>
<evidence type="ECO:0000313" key="3">
    <source>
        <dbReference type="Proteomes" id="UP000564677"/>
    </source>
</evidence>
<name>A0A7X5V0X0_9SPHN</name>
<dbReference type="InterPro" id="IPR038727">
    <property type="entry name" value="NadR/Ttd14_AAA_dom"/>
</dbReference>
<evidence type="ECO:0000259" key="1">
    <source>
        <dbReference type="Pfam" id="PF13521"/>
    </source>
</evidence>
<protein>
    <submittedName>
        <fullName evidence="2">Putative ATPase</fullName>
    </submittedName>
</protein>
<dbReference type="InterPro" id="IPR027417">
    <property type="entry name" value="P-loop_NTPase"/>
</dbReference>
<feature type="domain" description="NadR/Ttd14 AAA" evidence="1">
    <location>
        <begin position="5"/>
        <end position="159"/>
    </location>
</feature>
<comment type="caution">
    <text evidence="2">The sequence shown here is derived from an EMBL/GenBank/DDBJ whole genome shotgun (WGS) entry which is preliminary data.</text>
</comment>
<reference evidence="2 3" key="1">
    <citation type="submission" date="2020-03" db="EMBL/GenBank/DDBJ databases">
        <title>Genomic Encyclopedia of Type Strains, Phase IV (KMG-IV): sequencing the most valuable type-strain genomes for metagenomic binning, comparative biology and taxonomic classification.</title>
        <authorList>
            <person name="Goeker M."/>
        </authorList>
    </citation>
    <scope>NUCLEOTIDE SEQUENCE [LARGE SCALE GENOMIC DNA]</scope>
    <source>
        <strain evidence="2 3">DSM 4733</strain>
    </source>
</reference>
<sequence length="169" mass="18073">MPDPRIAISGCSGGGKSTLLDALARRGFATMAEPGRRIVAAGGPMPWDDPAGFARRAIALALADLDAAARLPGPVFFDRGLIDAVVAFEHATGEAAPVDPANRYDRVFLAPPWPEIHVVDDARRHGMDEALAEYARLEAAWPGFGYAVERLPKIDVEARADFVLARLEG</sequence>
<dbReference type="SUPFAM" id="SSF52540">
    <property type="entry name" value="P-loop containing nucleoside triphosphate hydrolases"/>
    <property type="match status" value="1"/>
</dbReference>
<accession>A0A7X5V0X0</accession>
<proteinExistence type="predicted"/>
<dbReference type="Proteomes" id="UP000564677">
    <property type="component" value="Unassembled WGS sequence"/>
</dbReference>
<gene>
    <name evidence="2" type="ORF">FHR20_002833</name>
</gene>
<dbReference type="RefSeq" id="WP_341786447.1">
    <property type="nucleotide sequence ID" value="NZ_JAASQV010000002.1"/>
</dbReference>
<keyword evidence="3" id="KW-1185">Reference proteome</keyword>
<dbReference type="Pfam" id="PF13521">
    <property type="entry name" value="AAA_28"/>
    <property type="match status" value="1"/>
</dbReference>
<organism evidence="2 3">
    <name type="scientific">Sphingomonas leidyi</name>
    <dbReference type="NCBI Taxonomy" id="68569"/>
    <lineage>
        <taxon>Bacteria</taxon>
        <taxon>Pseudomonadati</taxon>
        <taxon>Pseudomonadota</taxon>
        <taxon>Alphaproteobacteria</taxon>
        <taxon>Sphingomonadales</taxon>
        <taxon>Sphingomonadaceae</taxon>
        <taxon>Sphingomonas</taxon>
    </lineage>
</organism>